<geneLocation type="plasmid" evidence="11 12">
    <name>pSCL4</name>
</geneLocation>
<dbReference type="GeneID" id="93734371"/>
<gene>
    <name evidence="9" type="primary">trpF</name>
    <name evidence="11" type="ORF">SCLAV_p1295</name>
</gene>
<comment type="similarity">
    <text evidence="9">Belongs to the TrpF family.</text>
</comment>
<evidence type="ECO:0000313" key="11">
    <source>
        <dbReference type="EMBL" id="EFG04781.2"/>
    </source>
</evidence>
<evidence type="ECO:0000256" key="7">
    <source>
        <dbReference type="ARBA" id="ARBA00023141"/>
    </source>
</evidence>
<keyword evidence="12" id="KW-1185">Reference proteome</keyword>
<dbReference type="PANTHER" id="PTHR42894:SF1">
    <property type="entry name" value="N-(5'-PHOSPHORIBOSYL)ANTHRANILATE ISOMERASE"/>
    <property type="match status" value="1"/>
</dbReference>
<reference evidence="11 12" key="1">
    <citation type="journal article" date="2010" name="Genome Biol. Evol.">
        <title>The sequence of a 1.8-mb bacterial linear plasmid reveals a rich evolutionary reservoir of secondary metabolic pathways.</title>
        <authorList>
            <person name="Medema M.H."/>
            <person name="Trefzer A."/>
            <person name="Kovalchuk A."/>
            <person name="van den Berg M."/>
            <person name="Mueller U."/>
            <person name="Heijne W."/>
            <person name="Wu L."/>
            <person name="Alam M.T."/>
            <person name="Ronning C.M."/>
            <person name="Nierman W.C."/>
            <person name="Bovenberg R.A.L."/>
            <person name="Breitling R."/>
            <person name="Takano E."/>
        </authorList>
    </citation>
    <scope>NUCLEOTIDE SEQUENCE [LARGE SCALE GENOMIC DNA]</scope>
    <source>
        <strain evidence="12">ATCC 27064 / DSM 738 / JCM 4710 / NBRC 13307 / NCIMB 12785 / NRRL 3585 / VKM Ac-602</strain>
        <plasmid evidence="11">pSCL4</plasmid>
    </source>
</reference>
<dbReference type="OrthoDB" id="3692632at2"/>
<comment type="pathway">
    <text evidence="2 9">Amino-acid biosynthesis; L-tryptophan biosynthesis; L-tryptophan from chorismate: step 3/5.</text>
</comment>
<dbReference type="EMBL" id="CM000914">
    <property type="protein sequence ID" value="EFG04781.2"/>
    <property type="molecule type" value="Genomic_DNA"/>
</dbReference>
<accession>B5H1H0</accession>
<dbReference type="Gene3D" id="3.20.20.70">
    <property type="entry name" value="Aldolase class I"/>
    <property type="match status" value="1"/>
</dbReference>
<evidence type="ECO:0000256" key="2">
    <source>
        <dbReference type="ARBA" id="ARBA00004664"/>
    </source>
</evidence>
<dbReference type="AlphaFoldDB" id="B5H1H0"/>
<dbReference type="EC" id="5.3.1.24" evidence="3 9"/>
<keyword evidence="11" id="KW-0614">Plasmid</keyword>
<keyword evidence="5 9" id="KW-0028">Amino-acid biosynthesis</keyword>
<feature type="domain" description="N-(5'phosphoribosyl) anthranilate isomerase (PRAI)" evidence="10">
    <location>
        <begin position="48"/>
        <end position="200"/>
    </location>
</feature>
<dbReference type="InterPro" id="IPR001240">
    <property type="entry name" value="PRAI_dom"/>
</dbReference>
<comment type="catalytic activity">
    <reaction evidence="1 9">
        <text>N-(5-phospho-beta-D-ribosyl)anthranilate = 1-(2-carboxyphenylamino)-1-deoxy-D-ribulose 5-phosphate</text>
        <dbReference type="Rhea" id="RHEA:21540"/>
        <dbReference type="ChEBI" id="CHEBI:18277"/>
        <dbReference type="ChEBI" id="CHEBI:58613"/>
        <dbReference type="EC" id="5.3.1.24"/>
    </reaction>
</comment>
<dbReference type="Pfam" id="PF00697">
    <property type="entry name" value="PRAI"/>
    <property type="match status" value="1"/>
</dbReference>
<keyword evidence="7 9" id="KW-0057">Aromatic amino acid biosynthesis</keyword>
<dbReference type="InterPro" id="IPR044643">
    <property type="entry name" value="TrpF_fam"/>
</dbReference>
<protein>
    <recommendedName>
        <fullName evidence="4 9">N-(5'-phosphoribosyl)anthranilate isomerase</fullName>
        <shortName evidence="9">PRAI</shortName>
        <ecNumber evidence="3 9">5.3.1.24</ecNumber>
    </recommendedName>
</protein>
<evidence type="ECO:0000313" key="12">
    <source>
        <dbReference type="Proteomes" id="UP000002357"/>
    </source>
</evidence>
<evidence type="ECO:0000256" key="8">
    <source>
        <dbReference type="ARBA" id="ARBA00023235"/>
    </source>
</evidence>
<evidence type="ECO:0000256" key="9">
    <source>
        <dbReference type="HAMAP-Rule" id="MF_00135"/>
    </source>
</evidence>
<dbReference type="GO" id="GO:0000162">
    <property type="term" value="P:L-tryptophan biosynthetic process"/>
    <property type="evidence" value="ECO:0007669"/>
    <property type="project" value="UniProtKB-UniRule"/>
</dbReference>
<dbReference type="HAMAP" id="MF_00135">
    <property type="entry name" value="PRAI"/>
    <property type="match status" value="1"/>
</dbReference>
<dbReference type="eggNOG" id="COG0135">
    <property type="taxonomic scope" value="Bacteria"/>
</dbReference>
<evidence type="ECO:0000256" key="5">
    <source>
        <dbReference type="ARBA" id="ARBA00022605"/>
    </source>
</evidence>
<name>B5H1H0_STRCL</name>
<dbReference type="InterPro" id="IPR013785">
    <property type="entry name" value="Aldolase_TIM"/>
</dbReference>
<keyword evidence="8 9" id="KW-0413">Isomerase</keyword>
<dbReference type="Proteomes" id="UP000002357">
    <property type="component" value="Plasmid pSCL4"/>
</dbReference>
<dbReference type="SUPFAM" id="SSF51366">
    <property type="entry name" value="Ribulose-phoshate binding barrel"/>
    <property type="match status" value="1"/>
</dbReference>
<dbReference type="PANTHER" id="PTHR42894">
    <property type="entry name" value="N-(5'-PHOSPHORIBOSYL)ANTHRANILATE ISOMERASE"/>
    <property type="match status" value="1"/>
</dbReference>
<dbReference type="UniPathway" id="UPA00035">
    <property type="reaction ID" value="UER00042"/>
</dbReference>
<proteinExistence type="inferred from homology"/>
<sequence length="232" mass="24311">MLLKICGAGSAGDVELLGAAGADLVGLWHGVPGGRADLSPSKLSALASAARRAARPRPVLVTFRRDADGLREALAAARIHWIQLHGYQPPGTVRALKDGGDGDGGDLTVVKVVHLDGESCPERSLIPAYERAGTDVFLVDAVAADGRIGSTGQPVDPGAVLGLVDRMSRPFLLAGGVRADNREEYRAVLEHPLFLGIDVDTAARDADGRLRADRVRAVSRGWRPVPGPEAGR</sequence>
<keyword evidence="6 9" id="KW-0822">Tryptophan biosynthesis</keyword>
<evidence type="ECO:0000259" key="10">
    <source>
        <dbReference type="Pfam" id="PF00697"/>
    </source>
</evidence>
<evidence type="ECO:0000256" key="1">
    <source>
        <dbReference type="ARBA" id="ARBA00001164"/>
    </source>
</evidence>
<evidence type="ECO:0000256" key="3">
    <source>
        <dbReference type="ARBA" id="ARBA00012572"/>
    </source>
</evidence>
<dbReference type="RefSeq" id="WP_003958109.1">
    <property type="nucleotide sequence ID" value="NZ_CM000914.1"/>
</dbReference>
<evidence type="ECO:0000256" key="4">
    <source>
        <dbReference type="ARBA" id="ARBA00022272"/>
    </source>
</evidence>
<dbReference type="InterPro" id="IPR011060">
    <property type="entry name" value="RibuloseP-bd_barrel"/>
</dbReference>
<evidence type="ECO:0000256" key="6">
    <source>
        <dbReference type="ARBA" id="ARBA00022822"/>
    </source>
</evidence>
<organism evidence="11 12">
    <name type="scientific">Streptomyces clavuligerus</name>
    <dbReference type="NCBI Taxonomy" id="1901"/>
    <lineage>
        <taxon>Bacteria</taxon>
        <taxon>Bacillati</taxon>
        <taxon>Actinomycetota</taxon>
        <taxon>Actinomycetes</taxon>
        <taxon>Kitasatosporales</taxon>
        <taxon>Streptomycetaceae</taxon>
        <taxon>Streptomyces</taxon>
    </lineage>
</organism>
<dbReference type="GO" id="GO:0004640">
    <property type="term" value="F:phosphoribosylanthranilate isomerase activity"/>
    <property type="evidence" value="ECO:0007669"/>
    <property type="project" value="UniProtKB-UniRule"/>
</dbReference>